<sequence length="68" mass="7268">MRSDLDGFPGAGGKRLAPKEYFMQYVSRDVVSIAGLQDTGKLQGGTNRCARKLIAGAHEDGTSLVEAR</sequence>
<evidence type="ECO:0000313" key="2">
    <source>
        <dbReference type="Proteomes" id="UP001220256"/>
    </source>
</evidence>
<organism evidence="1 2">
    <name type="scientific">Penicillium chrysogenum</name>
    <name type="common">Penicillium notatum</name>
    <dbReference type="NCBI Taxonomy" id="5076"/>
    <lineage>
        <taxon>Eukaryota</taxon>
        <taxon>Fungi</taxon>
        <taxon>Dikarya</taxon>
        <taxon>Ascomycota</taxon>
        <taxon>Pezizomycotina</taxon>
        <taxon>Eurotiomycetes</taxon>
        <taxon>Eurotiomycetidae</taxon>
        <taxon>Eurotiales</taxon>
        <taxon>Aspergillaceae</taxon>
        <taxon>Penicillium</taxon>
        <taxon>Penicillium chrysogenum species complex</taxon>
    </lineage>
</organism>
<keyword evidence="2" id="KW-1185">Reference proteome</keyword>
<gene>
    <name evidence="1" type="ORF">N7505_003672</name>
</gene>
<protein>
    <submittedName>
        <fullName evidence="1">Uncharacterized protein</fullName>
    </submittedName>
</protein>
<name>A0ABQ8WQX3_PENCH</name>
<proteinExistence type="predicted"/>
<dbReference type="Proteomes" id="UP001220256">
    <property type="component" value="Unassembled WGS sequence"/>
</dbReference>
<evidence type="ECO:0000313" key="1">
    <source>
        <dbReference type="EMBL" id="KAJ5275127.1"/>
    </source>
</evidence>
<reference evidence="1 2" key="1">
    <citation type="journal article" date="2023" name="IMA Fungus">
        <title>Comparative genomic study of the Penicillium genus elucidates a diverse pangenome and 15 lateral gene transfer events.</title>
        <authorList>
            <person name="Petersen C."/>
            <person name="Sorensen T."/>
            <person name="Nielsen M.R."/>
            <person name="Sondergaard T.E."/>
            <person name="Sorensen J.L."/>
            <person name="Fitzpatrick D.A."/>
            <person name="Frisvad J.C."/>
            <person name="Nielsen K.L."/>
        </authorList>
    </citation>
    <scope>NUCLEOTIDE SEQUENCE [LARGE SCALE GENOMIC DNA]</scope>
    <source>
        <strain evidence="1 2">IBT 3361</strain>
    </source>
</reference>
<accession>A0ABQ8WQX3</accession>
<dbReference type="EMBL" id="JAPVEB010000002">
    <property type="protein sequence ID" value="KAJ5275127.1"/>
    <property type="molecule type" value="Genomic_DNA"/>
</dbReference>
<comment type="caution">
    <text evidence="1">The sequence shown here is derived from an EMBL/GenBank/DDBJ whole genome shotgun (WGS) entry which is preliminary data.</text>
</comment>